<reference evidence="18 19" key="1">
    <citation type="journal article" date="2012" name="J. Bacteriol.">
        <title>Genome Sequence of the Filamentous Bacterium Fibrisoma limi BUZ 3T.</title>
        <authorList>
            <person name="Filippini M."/>
            <person name="Qi W."/>
            <person name="Jaenicke S."/>
            <person name="Goesmann A."/>
            <person name="Smits T.H."/>
            <person name="Bagheri H.C."/>
        </authorList>
    </citation>
    <scope>NUCLEOTIDE SEQUENCE [LARGE SCALE GENOMIC DNA]</scope>
    <source>
        <strain evidence="19">BUZ 3T</strain>
    </source>
</reference>
<dbReference type="PROSITE" id="PS50110">
    <property type="entry name" value="RESPONSE_REGULATORY"/>
    <property type="match status" value="1"/>
</dbReference>
<keyword evidence="19" id="KW-1185">Reference proteome</keyword>
<dbReference type="Gene3D" id="3.40.50.2300">
    <property type="match status" value="1"/>
</dbReference>
<dbReference type="CDD" id="cd16922">
    <property type="entry name" value="HATPase_EvgS-ArcB-TorS-like"/>
    <property type="match status" value="1"/>
</dbReference>
<evidence type="ECO:0000256" key="10">
    <source>
        <dbReference type="ARBA" id="ARBA00023125"/>
    </source>
</evidence>
<dbReference type="InterPro" id="IPR018060">
    <property type="entry name" value="HTH_AraC"/>
</dbReference>
<dbReference type="Gene3D" id="1.10.287.130">
    <property type="match status" value="1"/>
</dbReference>
<keyword evidence="14" id="KW-0812">Transmembrane</keyword>
<dbReference type="InterPro" id="IPR001789">
    <property type="entry name" value="Sig_transdc_resp-reg_receiver"/>
</dbReference>
<feature type="domain" description="HTH araC/xylS-type" evidence="15">
    <location>
        <begin position="1271"/>
        <end position="1370"/>
    </location>
</feature>
<evidence type="ECO:0000313" key="19">
    <source>
        <dbReference type="Proteomes" id="UP000009309"/>
    </source>
</evidence>
<dbReference type="PROSITE" id="PS00041">
    <property type="entry name" value="HTH_ARAC_FAMILY_1"/>
    <property type="match status" value="1"/>
</dbReference>
<keyword evidence="5" id="KW-0547">Nucleotide-binding</keyword>
<dbReference type="InterPro" id="IPR036097">
    <property type="entry name" value="HisK_dim/P_sf"/>
</dbReference>
<proteinExistence type="predicted"/>
<dbReference type="eggNOG" id="COG5002">
    <property type="taxonomic scope" value="Bacteria"/>
</dbReference>
<dbReference type="InterPro" id="IPR003594">
    <property type="entry name" value="HATPase_dom"/>
</dbReference>
<evidence type="ECO:0000256" key="11">
    <source>
        <dbReference type="ARBA" id="ARBA00023163"/>
    </source>
</evidence>
<dbReference type="FunFam" id="1.10.287.130:FF:000045">
    <property type="entry name" value="Two-component system sensor histidine kinase/response regulator"/>
    <property type="match status" value="1"/>
</dbReference>
<dbReference type="FunFam" id="3.30.565.10:FF:000037">
    <property type="entry name" value="Hybrid sensor histidine kinase/response regulator"/>
    <property type="match status" value="1"/>
</dbReference>
<accession>I2GRW4</accession>
<keyword evidence="8" id="KW-0902">Two-component regulatory system</keyword>
<dbReference type="Gene3D" id="3.30.565.10">
    <property type="entry name" value="Histidine kinase-like ATPase, C-terminal domain"/>
    <property type="match status" value="1"/>
</dbReference>
<dbReference type="GO" id="GO:0000155">
    <property type="term" value="F:phosphorelay sensor kinase activity"/>
    <property type="evidence" value="ECO:0007669"/>
    <property type="project" value="InterPro"/>
</dbReference>
<dbReference type="Gene3D" id="2.130.10.10">
    <property type="entry name" value="YVTN repeat-like/Quinoprotein amine dehydrogenase"/>
    <property type="match status" value="2"/>
</dbReference>
<dbReference type="PRINTS" id="PR00344">
    <property type="entry name" value="BCTRLSENSOR"/>
</dbReference>
<keyword evidence="9" id="KW-0805">Transcription regulation</keyword>
<protein>
    <recommendedName>
        <fullName evidence="2">histidine kinase</fullName>
        <ecNumber evidence="2">2.7.13.3</ecNumber>
    </recommendedName>
</protein>
<dbReference type="Pfam" id="PF00072">
    <property type="entry name" value="Response_reg"/>
    <property type="match status" value="1"/>
</dbReference>
<comment type="catalytic activity">
    <reaction evidence="1">
        <text>ATP + protein L-histidine = ADP + protein N-phospho-L-histidine.</text>
        <dbReference type="EC" id="2.7.13.3"/>
    </reaction>
</comment>
<dbReference type="GO" id="GO:0003700">
    <property type="term" value="F:DNA-binding transcription factor activity"/>
    <property type="evidence" value="ECO:0007669"/>
    <property type="project" value="InterPro"/>
</dbReference>
<dbReference type="InterPro" id="IPR011123">
    <property type="entry name" value="Y_Y_Y"/>
</dbReference>
<dbReference type="SMART" id="SM00342">
    <property type="entry name" value="HTH_ARAC"/>
    <property type="match status" value="1"/>
</dbReference>
<keyword evidence="6 18" id="KW-0418">Kinase</keyword>
<dbReference type="Pfam" id="PF00512">
    <property type="entry name" value="HisKA"/>
    <property type="match status" value="1"/>
</dbReference>
<evidence type="ECO:0000256" key="12">
    <source>
        <dbReference type="PROSITE-ProRule" id="PRU00169"/>
    </source>
</evidence>
<dbReference type="Pfam" id="PF02518">
    <property type="entry name" value="HATPase_c"/>
    <property type="match status" value="1"/>
</dbReference>
<feature type="domain" description="Histidine kinase" evidence="16">
    <location>
        <begin position="854"/>
        <end position="1074"/>
    </location>
</feature>
<dbReference type="SMART" id="SM00448">
    <property type="entry name" value="REC"/>
    <property type="match status" value="1"/>
</dbReference>
<name>I2GRW4_9BACT</name>
<feature type="compositionally biased region" description="Polar residues" evidence="13">
    <location>
        <begin position="1373"/>
        <end position="1387"/>
    </location>
</feature>
<dbReference type="PROSITE" id="PS01124">
    <property type="entry name" value="HTH_ARAC_FAMILY_2"/>
    <property type="match status" value="1"/>
</dbReference>
<evidence type="ECO:0000313" key="18">
    <source>
        <dbReference type="EMBL" id="CCH56642.1"/>
    </source>
</evidence>
<dbReference type="GO" id="GO:0043565">
    <property type="term" value="F:sequence-specific DNA binding"/>
    <property type="evidence" value="ECO:0007669"/>
    <property type="project" value="InterPro"/>
</dbReference>
<dbReference type="SUPFAM" id="SSF55874">
    <property type="entry name" value="ATPase domain of HSP90 chaperone/DNA topoisomerase II/histidine kinase"/>
    <property type="match status" value="1"/>
</dbReference>
<evidence type="ECO:0000259" key="16">
    <source>
        <dbReference type="PROSITE" id="PS50109"/>
    </source>
</evidence>
<evidence type="ECO:0000256" key="14">
    <source>
        <dbReference type="SAM" id="Phobius"/>
    </source>
</evidence>
<dbReference type="Gene3D" id="2.60.40.10">
    <property type="entry name" value="Immunoglobulins"/>
    <property type="match status" value="1"/>
</dbReference>
<evidence type="ECO:0000256" key="2">
    <source>
        <dbReference type="ARBA" id="ARBA00012438"/>
    </source>
</evidence>
<feature type="region of interest" description="Disordered" evidence="13">
    <location>
        <begin position="1366"/>
        <end position="1387"/>
    </location>
</feature>
<feature type="transmembrane region" description="Helical" evidence="14">
    <location>
        <begin position="12"/>
        <end position="31"/>
    </location>
</feature>
<keyword evidence="4 18" id="KW-0808">Transferase</keyword>
<dbReference type="STRING" id="1185876.BN8_06022"/>
<keyword evidence="7" id="KW-0067">ATP-binding</keyword>
<evidence type="ECO:0000259" key="15">
    <source>
        <dbReference type="PROSITE" id="PS01124"/>
    </source>
</evidence>
<dbReference type="GO" id="GO:0005524">
    <property type="term" value="F:ATP binding"/>
    <property type="evidence" value="ECO:0007669"/>
    <property type="project" value="UniProtKB-KW"/>
</dbReference>
<evidence type="ECO:0000256" key="1">
    <source>
        <dbReference type="ARBA" id="ARBA00000085"/>
    </source>
</evidence>
<dbReference type="InterPro" id="IPR011110">
    <property type="entry name" value="Reg_prop"/>
</dbReference>
<dbReference type="OrthoDB" id="9797097at2"/>
<dbReference type="InterPro" id="IPR013783">
    <property type="entry name" value="Ig-like_fold"/>
</dbReference>
<dbReference type="InterPro" id="IPR004358">
    <property type="entry name" value="Sig_transdc_His_kin-like_C"/>
</dbReference>
<dbReference type="Pfam" id="PF12833">
    <property type="entry name" value="HTH_18"/>
    <property type="match status" value="1"/>
</dbReference>
<dbReference type="InterPro" id="IPR018062">
    <property type="entry name" value="HTH_AraC-typ_CS"/>
</dbReference>
<dbReference type="PANTHER" id="PTHR43547">
    <property type="entry name" value="TWO-COMPONENT HISTIDINE KINASE"/>
    <property type="match status" value="1"/>
</dbReference>
<evidence type="ECO:0000256" key="8">
    <source>
        <dbReference type="ARBA" id="ARBA00023012"/>
    </source>
</evidence>
<evidence type="ECO:0000256" key="4">
    <source>
        <dbReference type="ARBA" id="ARBA00022679"/>
    </source>
</evidence>
<dbReference type="CDD" id="cd00082">
    <property type="entry name" value="HisKA"/>
    <property type="match status" value="1"/>
</dbReference>
<keyword evidence="14" id="KW-1133">Transmembrane helix</keyword>
<dbReference type="SMART" id="SM00388">
    <property type="entry name" value="HisKA"/>
    <property type="match status" value="1"/>
</dbReference>
<organism evidence="18 19">
    <name type="scientific">Fibrisoma limi BUZ 3</name>
    <dbReference type="NCBI Taxonomy" id="1185876"/>
    <lineage>
        <taxon>Bacteria</taxon>
        <taxon>Pseudomonadati</taxon>
        <taxon>Bacteroidota</taxon>
        <taxon>Cytophagia</taxon>
        <taxon>Cytophagales</taxon>
        <taxon>Spirosomataceae</taxon>
        <taxon>Fibrisoma</taxon>
    </lineage>
</organism>
<evidence type="ECO:0000256" key="7">
    <source>
        <dbReference type="ARBA" id="ARBA00022840"/>
    </source>
</evidence>
<evidence type="ECO:0000256" key="6">
    <source>
        <dbReference type="ARBA" id="ARBA00022777"/>
    </source>
</evidence>
<evidence type="ECO:0000256" key="9">
    <source>
        <dbReference type="ARBA" id="ARBA00023015"/>
    </source>
</evidence>
<dbReference type="SUPFAM" id="SSF47384">
    <property type="entry name" value="Homodimeric domain of signal transducing histidine kinase"/>
    <property type="match status" value="1"/>
</dbReference>
<dbReference type="InterPro" id="IPR011006">
    <property type="entry name" value="CheY-like_superfamily"/>
</dbReference>
<sequence length="1387" mass="155058">MVIATTQHGRNAFWLTCMQVILPWLCCVVSYNSLAQATFRCLTTSDGLSHNIVMDLMQDHKGFLWLGTADGLNRYDGERFVVFRRSVRDPRSLSSNEIKCLLEDRQHRLWVGTNSGGLNQLDSSGVRFHRLTHTIDNLDISNVSITDLAQDPSGQIWAATFGQGLLQIDPNTRQIRRFTAEKNGLPTNFIQRICSDKTGNLWIGYQGHELARMQLSNFRVSTVPLPVSKATAPVMIMTIRCDNRNRIWVGTADKGLFRCDPGNSSFRSIFYQSGVVEGINNARSLYEDAAGRFWLGTDDGLILAESADFRQIRHFQHDRSVPNSISTHATVCVRGDRYGNIWIGTWEGGLNVLYAHPPPFDLYTHQVGQPNSLLGQTVSTVSADSLGNAWVGCTQGLTYVNRNTNRFQHFRHQPGNTRSLPGNDITRVCLLSDRLLLVSVWKKGTVVFDTRSGAVLHELKPLRSAHIQSITSANADQVAIVTQRGERWLIDRQTGELYLGDWLNRPASAITSMLKTADGTLWSGTFDNGLLERLPKSNRTRHHLGNQQPGGLFDNHITYLFEDRRHQLWVGTMNGLHRYDPRTRQFTLLTTSNGLPNDAIMSISQDKAGSLWVATNGGLCRLSETGHVMRVYRRGDGLAGNDFTEQAVSQCPDGTLFWGGKHGLTVFQPDRLEMAEPPVPVYLTELKLFNQVVQPGASDSPLTRALSDTKELTFRYNQSVITFDFAAVLFRAHRNVRYAYRLDDFEDSWNYVGPQHSATYTNLSPGTYQFRVKASLTDTFRNAPQTVLQLTVLPPWYRTGWAYALYCLLVAVLLLGMRRLIQIREAYKTELRAEHLETEKARELDRLRSSFFTNISHEFRTPLTLILTPLEQFLTDPAPDSRRPQFQTMHQNANRLLRLINQLLDLSKLESDSLRPHINRLDVIAFVRTVVASFSSQAQRQSITLTIETVPSACMAWFDPDIVEKVLFNLIANSLKFTPAGGTITVRCRVDNADHKPELLLEVDDTGIGIPAEYKSHIFERFFQVNGQNQAKKAGTGIGLALTRELVELHRGRINVESQPGVGTAFVVRLPVNASAFPANWLAAPTPNTLVASDNEIEPNLMSSANNALSAADAMSSPGPDVPLVLVVEDHDDLRNYLVGCFRQHYRVLQATNGAEALTSARTEIPDLVVSDWLMPDMDGVQLCEALKADERTSHVPLILLTSRSSNESKVEGLTAGADDYVTKPFNLDVLLSRARNLIRSRQLLRARYSRLLTLAPGNIVVESAEEVFLRKTLAFIETHIADPELDVQRLEQELALSNTQLYRKLKALTGKGGNELIRNVRLQRAAQLLQAGGRQVAEVAYAVGFNDPNYFIRAFKKEFGVSPGEYGKQAETDSIASVGGSEQATQ</sequence>
<dbReference type="SUPFAM" id="SSF52172">
    <property type="entry name" value="CheY-like"/>
    <property type="match status" value="1"/>
</dbReference>
<keyword evidence="3 12" id="KW-0597">Phosphoprotein</keyword>
<dbReference type="SUPFAM" id="SSF46689">
    <property type="entry name" value="Homeodomain-like"/>
    <property type="match status" value="1"/>
</dbReference>
<dbReference type="InterPro" id="IPR009057">
    <property type="entry name" value="Homeodomain-like_sf"/>
</dbReference>
<dbReference type="InterPro" id="IPR036890">
    <property type="entry name" value="HATPase_C_sf"/>
</dbReference>
<dbReference type="SUPFAM" id="SSF63829">
    <property type="entry name" value="Calcium-dependent phosphotriesterase"/>
    <property type="match status" value="2"/>
</dbReference>
<keyword evidence="11" id="KW-0804">Transcription</keyword>
<gene>
    <name evidence="18" type="ORF">BN8_06022</name>
</gene>
<dbReference type="Proteomes" id="UP000009309">
    <property type="component" value="Unassembled WGS sequence"/>
</dbReference>
<dbReference type="Gene3D" id="1.10.10.60">
    <property type="entry name" value="Homeodomain-like"/>
    <property type="match status" value="1"/>
</dbReference>
<dbReference type="EMBL" id="CAIT01000009">
    <property type="protein sequence ID" value="CCH56642.1"/>
    <property type="molecule type" value="Genomic_DNA"/>
</dbReference>
<dbReference type="CDD" id="cd17574">
    <property type="entry name" value="REC_OmpR"/>
    <property type="match status" value="1"/>
</dbReference>
<feature type="domain" description="Response regulatory" evidence="17">
    <location>
        <begin position="1124"/>
        <end position="1239"/>
    </location>
</feature>
<dbReference type="InterPro" id="IPR015943">
    <property type="entry name" value="WD40/YVTN_repeat-like_dom_sf"/>
</dbReference>
<dbReference type="EC" id="2.7.13.3" evidence="2"/>
<dbReference type="eggNOG" id="COG0745">
    <property type="taxonomic scope" value="Bacteria"/>
</dbReference>
<keyword evidence="14" id="KW-0472">Membrane</keyword>
<feature type="modified residue" description="4-aspartylphosphate" evidence="12">
    <location>
        <position position="1172"/>
    </location>
</feature>
<dbReference type="RefSeq" id="WP_009285207.1">
    <property type="nucleotide sequence ID" value="NZ_CAIT01000009.1"/>
</dbReference>
<dbReference type="InterPro" id="IPR005467">
    <property type="entry name" value="His_kinase_dom"/>
</dbReference>
<dbReference type="SMART" id="SM00387">
    <property type="entry name" value="HATPase_c"/>
    <property type="match status" value="1"/>
</dbReference>
<keyword evidence="10" id="KW-0238">DNA-binding</keyword>
<dbReference type="Pfam" id="PF07495">
    <property type="entry name" value="Y_Y_Y"/>
    <property type="match status" value="1"/>
</dbReference>
<dbReference type="FunFam" id="2.60.40.10:FF:000791">
    <property type="entry name" value="Two-component system sensor histidine kinase/response regulator"/>
    <property type="match status" value="1"/>
</dbReference>
<dbReference type="InterPro" id="IPR003661">
    <property type="entry name" value="HisK_dim/P_dom"/>
</dbReference>
<dbReference type="PANTHER" id="PTHR43547:SF2">
    <property type="entry name" value="HYBRID SIGNAL TRANSDUCTION HISTIDINE KINASE C"/>
    <property type="match status" value="1"/>
</dbReference>
<evidence type="ECO:0000256" key="3">
    <source>
        <dbReference type="ARBA" id="ARBA00022553"/>
    </source>
</evidence>
<evidence type="ECO:0000259" key="17">
    <source>
        <dbReference type="PROSITE" id="PS50110"/>
    </source>
</evidence>
<evidence type="ECO:0000256" key="5">
    <source>
        <dbReference type="ARBA" id="ARBA00022741"/>
    </source>
</evidence>
<evidence type="ECO:0000256" key="13">
    <source>
        <dbReference type="SAM" id="MobiDB-lite"/>
    </source>
</evidence>
<dbReference type="PROSITE" id="PS50109">
    <property type="entry name" value="HIS_KIN"/>
    <property type="match status" value="1"/>
</dbReference>
<comment type="caution">
    <text evidence="18">The sequence shown here is derived from an EMBL/GenBank/DDBJ whole genome shotgun (WGS) entry which is preliminary data.</text>
</comment>
<dbReference type="eggNOG" id="COG3292">
    <property type="taxonomic scope" value="Bacteria"/>
</dbReference>
<dbReference type="Pfam" id="PF07494">
    <property type="entry name" value="Reg_prop"/>
    <property type="match status" value="5"/>
</dbReference>